<reference evidence="2 3" key="1">
    <citation type="submission" date="2020-09" db="EMBL/GenBank/DDBJ databases">
        <title>De no assembly of potato wild relative species, Solanum commersonii.</title>
        <authorList>
            <person name="Cho K."/>
        </authorList>
    </citation>
    <scope>NUCLEOTIDE SEQUENCE [LARGE SCALE GENOMIC DNA]</scope>
    <source>
        <strain evidence="2">LZ3.2</strain>
        <tissue evidence="2">Leaf</tissue>
    </source>
</reference>
<dbReference type="Proteomes" id="UP000824120">
    <property type="component" value="Chromosome 5"/>
</dbReference>
<sequence>MSTSTTHRGRCFRLTLKRFDSTSVVIPLTTQLISMLQMSHLHKFKNIVLTAEEMNAIDQNILHESSSHHQAENYATLERNDVDIEAVCDKHIIDLKAYVDNSTKLIIDEISSSRSQPTQTTEKEVNCIHNLPKRKSADISNTDGQIDVGVQNSIDQIVSGVYNADVPGSSTTNPLSLNDYLDLTMTQIVQLDPILNETTTPNMQPRNRNPNKYNTSPYIRLSEGESSVRRGPVFSCIKHSFESHNGFDVDVDLINEFIKWVKFANSKAKDKFEPQMNFGVVKVSKMNWFNIMVKSRRSWEDGLI</sequence>
<dbReference type="EMBL" id="JACXVP010000005">
    <property type="protein sequence ID" value="KAG5606984.1"/>
    <property type="molecule type" value="Genomic_DNA"/>
</dbReference>
<keyword evidence="3" id="KW-1185">Reference proteome</keyword>
<protein>
    <submittedName>
        <fullName evidence="2">Uncharacterized protein</fullName>
    </submittedName>
</protein>
<comment type="caution">
    <text evidence="2">The sequence shown here is derived from an EMBL/GenBank/DDBJ whole genome shotgun (WGS) entry which is preliminary data.</text>
</comment>
<evidence type="ECO:0000313" key="2">
    <source>
        <dbReference type="EMBL" id="KAG5606984.1"/>
    </source>
</evidence>
<name>A0A9J5Z4X9_SOLCO</name>
<feature type="region of interest" description="Disordered" evidence="1">
    <location>
        <begin position="197"/>
        <end position="216"/>
    </location>
</feature>
<dbReference type="AlphaFoldDB" id="A0A9J5Z4X9"/>
<accession>A0A9J5Z4X9</accession>
<gene>
    <name evidence="2" type="ORF">H5410_028476</name>
</gene>
<evidence type="ECO:0000313" key="3">
    <source>
        <dbReference type="Proteomes" id="UP000824120"/>
    </source>
</evidence>
<organism evidence="2 3">
    <name type="scientific">Solanum commersonii</name>
    <name type="common">Commerson's wild potato</name>
    <name type="synonym">Commerson's nightshade</name>
    <dbReference type="NCBI Taxonomy" id="4109"/>
    <lineage>
        <taxon>Eukaryota</taxon>
        <taxon>Viridiplantae</taxon>
        <taxon>Streptophyta</taxon>
        <taxon>Embryophyta</taxon>
        <taxon>Tracheophyta</taxon>
        <taxon>Spermatophyta</taxon>
        <taxon>Magnoliopsida</taxon>
        <taxon>eudicotyledons</taxon>
        <taxon>Gunneridae</taxon>
        <taxon>Pentapetalae</taxon>
        <taxon>asterids</taxon>
        <taxon>lamiids</taxon>
        <taxon>Solanales</taxon>
        <taxon>Solanaceae</taxon>
        <taxon>Solanoideae</taxon>
        <taxon>Solaneae</taxon>
        <taxon>Solanum</taxon>
    </lineage>
</organism>
<evidence type="ECO:0000256" key="1">
    <source>
        <dbReference type="SAM" id="MobiDB-lite"/>
    </source>
</evidence>
<proteinExistence type="predicted"/>